<reference evidence="11 12" key="1">
    <citation type="submission" date="2016-01" db="EMBL/GenBank/DDBJ databases">
        <title>Draft Genome Sequences of Seven Thermophilic Sporeformers Isolated from Foods.</title>
        <authorList>
            <person name="Berendsen E.M."/>
            <person name="Wells-Bennik M.H."/>
            <person name="Krawcyk A.O."/>
            <person name="De Jong A."/>
            <person name="Holsappel S."/>
            <person name="Eijlander R.T."/>
            <person name="Kuipers O.P."/>
        </authorList>
    </citation>
    <scope>NUCLEOTIDE SEQUENCE [LARGE SCALE GENOMIC DNA]</scope>
    <source>
        <strain evidence="11 12">B4135</strain>
    </source>
</reference>
<evidence type="ECO:0000259" key="9">
    <source>
        <dbReference type="Pfam" id="PF06429"/>
    </source>
</evidence>
<dbReference type="PANTHER" id="PTHR30033:SF1">
    <property type="entry name" value="FLAGELLAR HOOK-ASSOCIATED PROTEIN 1"/>
    <property type="match status" value="1"/>
</dbReference>
<dbReference type="InterPro" id="IPR002371">
    <property type="entry name" value="FlgK"/>
</dbReference>
<name>A0A150MCN7_9BACI</name>
<accession>A0A150MCN7</accession>
<evidence type="ECO:0000259" key="10">
    <source>
        <dbReference type="Pfam" id="PF22638"/>
    </source>
</evidence>
<dbReference type="GO" id="GO:0005576">
    <property type="term" value="C:extracellular region"/>
    <property type="evidence" value="ECO:0007669"/>
    <property type="project" value="UniProtKB-SubCell"/>
</dbReference>
<evidence type="ECO:0000313" key="12">
    <source>
        <dbReference type="Proteomes" id="UP000075683"/>
    </source>
</evidence>
<dbReference type="RefSeq" id="WP_061568169.1">
    <property type="nucleotide sequence ID" value="NZ_LQYT01000013.1"/>
</dbReference>
<proteinExistence type="inferred from homology"/>
<organism evidence="11 12">
    <name type="scientific">Caldibacillus debilis</name>
    <dbReference type="NCBI Taxonomy" id="301148"/>
    <lineage>
        <taxon>Bacteria</taxon>
        <taxon>Bacillati</taxon>
        <taxon>Bacillota</taxon>
        <taxon>Bacilli</taxon>
        <taxon>Bacillales</taxon>
        <taxon>Bacillaceae</taxon>
        <taxon>Caldibacillus</taxon>
    </lineage>
</organism>
<evidence type="ECO:0000256" key="7">
    <source>
        <dbReference type="RuleBase" id="RU362065"/>
    </source>
</evidence>
<feature type="domain" description="Flagellar hook-associated protein FlgK helical" evidence="10">
    <location>
        <begin position="103"/>
        <end position="371"/>
    </location>
</feature>
<dbReference type="Proteomes" id="UP000075683">
    <property type="component" value="Unassembled WGS sequence"/>
</dbReference>
<keyword evidence="6 7" id="KW-0975">Bacterial flagellum</keyword>
<dbReference type="EMBL" id="LQYT01000013">
    <property type="protein sequence ID" value="KYD22158.1"/>
    <property type="molecule type" value="Genomic_DNA"/>
</dbReference>
<comment type="caution">
    <text evidence="11">The sequence shown here is derived from an EMBL/GenBank/DDBJ whole genome shotgun (WGS) entry which is preliminary data.</text>
</comment>
<dbReference type="STRING" id="301148.B4135_1503"/>
<dbReference type="InterPro" id="IPR001444">
    <property type="entry name" value="Flag_bb_rod_N"/>
</dbReference>
<dbReference type="Pfam" id="PF06429">
    <property type="entry name" value="Flg_bbr_C"/>
    <property type="match status" value="1"/>
</dbReference>
<evidence type="ECO:0000256" key="6">
    <source>
        <dbReference type="ARBA" id="ARBA00023143"/>
    </source>
</evidence>
<dbReference type="PANTHER" id="PTHR30033">
    <property type="entry name" value="FLAGELLAR HOOK-ASSOCIATED PROTEIN 1"/>
    <property type="match status" value="1"/>
</dbReference>
<dbReference type="GO" id="GO:0005198">
    <property type="term" value="F:structural molecule activity"/>
    <property type="evidence" value="ECO:0007669"/>
    <property type="project" value="UniProtKB-UniRule"/>
</dbReference>
<evidence type="ECO:0000256" key="2">
    <source>
        <dbReference type="ARBA" id="ARBA00004613"/>
    </source>
</evidence>
<dbReference type="NCBIfam" id="TIGR02492">
    <property type="entry name" value="flgK_ends"/>
    <property type="match status" value="1"/>
</dbReference>
<dbReference type="GO" id="GO:0009424">
    <property type="term" value="C:bacterial-type flagellum hook"/>
    <property type="evidence" value="ECO:0007669"/>
    <property type="project" value="UniProtKB-UniRule"/>
</dbReference>
<dbReference type="InterPro" id="IPR053927">
    <property type="entry name" value="FlgK_helical"/>
</dbReference>
<evidence type="ECO:0000256" key="5">
    <source>
        <dbReference type="ARBA" id="ARBA00022525"/>
    </source>
</evidence>
<dbReference type="Pfam" id="PF22638">
    <property type="entry name" value="FlgK_D1"/>
    <property type="match status" value="1"/>
</dbReference>
<dbReference type="SUPFAM" id="SSF64518">
    <property type="entry name" value="Phase 1 flagellin"/>
    <property type="match status" value="1"/>
</dbReference>
<evidence type="ECO:0000313" key="11">
    <source>
        <dbReference type="EMBL" id="KYD22158.1"/>
    </source>
</evidence>
<evidence type="ECO:0000256" key="3">
    <source>
        <dbReference type="ARBA" id="ARBA00009677"/>
    </source>
</evidence>
<evidence type="ECO:0000256" key="4">
    <source>
        <dbReference type="ARBA" id="ARBA00016244"/>
    </source>
</evidence>
<dbReference type="OrthoDB" id="9802553at2"/>
<sequence length="522" mass="56672">MIPTFHGLETAKRGISTQQSALFTVAHNIANANTVGYSRQRVSFTPTNPYPGTGLNRPEIPGQIGTGVTAGKIERIRDAFLDRQYRLESNKLGYYATLADSLGKIEEIMNEPSESGLHSVMEKFWKALQDLANHTENTGAREVVASTGEMLAETINYYYNSLVRMKNEIGNQISVKTKEINTLLSQIDQLNKQIASIEPSGQLPNDLYDRRDLLVDQLSSLVNIKVKTVVPKNYGKADPSAVGVYQIELVKNDGSSYAPPVYLIHADPASGRTAVNEVKVLDENGQSESLSGSVQTVMVGEQSLPDFSFLGELGALIESFGYQDSGQVKGIYPEMIQKLHNFTLAFANEFNAVHRAGYSLGGTAPSGLDFFVFDSANPAGTIRVSQTILDDTGKIAAGLNSGDSGDNGNAALLAAIKSKNFNDYITKAQLPPNMNGTIDSYYAGIIGKLGVDAQNAIKDRDNVQVLVDSVDYNRKSISSVSLDEEMTNMITFQHAYNASARIITVIDEMIDKIINGMGIVGR</sequence>
<feature type="domain" description="Flagellar basal-body/hook protein C-terminal" evidence="9">
    <location>
        <begin position="477"/>
        <end position="515"/>
    </location>
</feature>
<dbReference type="InterPro" id="IPR010930">
    <property type="entry name" value="Flg_bb/hook_C_dom"/>
</dbReference>
<dbReference type="Pfam" id="PF00460">
    <property type="entry name" value="Flg_bb_rod"/>
    <property type="match status" value="1"/>
</dbReference>
<protein>
    <recommendedName>
        <fullName evidence="4 7">Flagellar hook-associated protein 1</fullName>
        <shortName evidence="7">HAP1</shortName>
    </recommendedName>
</protein>
<dbReference type="AlphaFoldDB" id="A0A150MCN7"/>
<comment type="subcellular location">
    <subcellularLocation>
        <location evidence="1 7">Bacterial flagellum</location>
    </subcellularLocation>
    <subcellularLocation>
        <location evidence="2 7">Secreted</location>
    </subcellularLocation>
</comment>
<evidence type="ECO:0000259" key="8">
    <source>
        <dbReference type="Pfam" id="PF00460"/>
    </source>
</evidence>
<evidence type="ECO:0000256" key="1">
    <source>
        <dbReference type="ARBA" id="ARBA00004365"/>
    </source>
</evidence>
<comment type="similarity">
    <text evidence="3 7">Belongs to the flagella basal body rod proteins family.</text>
</comment>
<dbReference type="PRINTS" id="PR01005">
    <property type="entry name" value="FLGHOOKAP1"/>
</dbReference>
<dbReference type="PATRIC" id="fig|301148.3.peg.910"/>
<keyword evidence="5 7" id="KW-0964">Secreted</keyword>
<feature type="domain" description="Flagellar basal body rod protein N-terminal" evidence="8">
    <location>
        <begin position="8"/>
        <end position="37"/>
    </location>
</feature>
<gene>
    <name evidence="7" type="primary">flgK</name>
    <name evidence="11" type="ORF">B4135_1503</name>
</gene>
<dbReference type="GO" id="GO:0044780">
    <property type="term" value="P:bacterial-type flagellum assembly"/>
    <property type="evidence" value="ECO:0007669"/>
    <property type="project" value="InterPro"/>
</dbReference>